<dbReference type="AlphaFoldDB" id="F8CJ78"/>
<evidence type="ECO:0000256" key="1">
    <source>
        <dbReference type="SAM" id="MobiDB-lite"/>
    </source>
</evidence>
<evidence type="ECO:0000313" key="2">
    <source>
        <dbReference type="EMBL" id="AEI68860.1"/>
    </source>
</evidence>
<gene>
    <name evidence="2" type="ordered locus">LILAB_34895</name>
</gene>
<sequence length="129" mass="14232">MHAAQKTLHRLLGTAEGLLWNAVAIPLTLYRVLRPGRKDRERAQRNVELLITACRAYQAKHGQLPDALERLVPELLPELPPWRPQARQPGMRGGMAAPAPAGWTAGREPCRATAGTGPGWRTEPAPRPR</sequence>
<proteinExistence type="predicted"/>
<feature type="compositionally biased region" description="Low complexity" evidence="1">
    <location>
        <begin position="94"/>
        <end position="107"/>
    </location>
</feature>
<name>F8CJ78_MYXFH</name>
<accession>F8CJ78</accession>
<dbReference type="HOGENOM" id="CLU_1946487_0_0_7"/>
<evidence type="ECO:0000313" key="3">
    <source>
        <dbReference type="Proteomes" id="UP000000488"/>
    </source>
</evidence>
<dbReference type="EMBL" id="CP002830">
    <property type="protein sequence ID" value="AEI68860.1"/>
    <property type="molecule type" value="Genomic_DNA"/>
</dbReference>
<dbReference type="KEGG" id="mfu:LILAB_34895"/>
<protein>
    <submittedName>
        <fullName evidence="2">Uncharacterized protein</fullName>
    </submittedName>
</protein>
<reference evidence="2 3" key="1">
    <citation type="journal article" date="2011" name="J. Bacteriol.">
        <title>Genome sequence of the halotolerant marine bacterium Myxococcus fulvus HW-1.</title>
        <authorList>
            <person name="Li Z.F."/>
            <person name="Li X."/>
            <person name="Liu H."/>
            <person name="Liu X."/>
            <person name="Han K."/>
            <person name="Wu Z.H."/>
            <person name="Hu W."/>
            <person name="Li F.F."/>
            <person name="Li Y.Z."/>
        </authorList>
    </citation>
    <scope>NUCLEOTIDE SEQUENCE [LARGE SCALE GENOMIC DNA]</scope>
    <source>
        <strain evidence="3">ATCC BAA-855 / HW-1</strain>
    </source>
</reference>
<dbReference type="Proteomes" id="UP000000488">
    <property type="component" value="Chromosome"/>
</dbReference>
<feature type="region of interest" description="Disordered" evidence="1">
    <location>
        <begin position="79"/>
        <end position="129"/>
    </location>
</feature>
<organism evidence="2 3">
    <name type="scientific">Myxococcus fulvus (strain ATCC BAA-855 / HW-1)</name>
    <dbReference type="NCBI Taxonomy" id="483219"/>
    <lineage>
        <taxon>Bacteria</taxon>
        <taxon>Pseudomonadati</taxon>
        <taxon>Myxococcota</taxon>
        <taxon>Myxococcia</taxon>
        <taxon>Myxococcales</taxon>
        <taxon>Cystobacterineae</taxon>
        <taxon>Myxococcaceae</taxon>
        <taxon>Myxococcus</taxon>
    </lineage>
</organism>